<dbReference type="Pfam" id="PF06013">
    <property type="entry name" value="WXG100"/>
    <property type="match status" value="1"/>
</dbReference>
<dbReference type="EMBL" id="CP021744">
    <property type="protein sequence ID" value="ARZ67536.1"/>
    <property type="molecule type" value="Genomic_DNA"/>
</dbReference>
<protein>
    <recommendedName>
        <fullName evidence="4">WXG100 family type VII secretion target</fullName>
    </recommendedName>
</protein>
<dbReference type="NCBIfam" id="TIGR03930">
    <property type="entry name" value="WXG100_ESAT6"/>
    <property type="match status" value="1"/>
</dbReference>
<dbReference type="AlphaFoldDB" id="A0A1Z2KZU6"/>
<reference evidence="2 3" key="1">
    <citation type="submission" date="2017-06" db="EMBL/GenBank/DDBJ databases">
        <title>Streptomyces albireticuli Genome sequencing and assembly.</title>
        <authorList>
            <person name="Wang Y."/>
            <person name="Du B."/>
            <person name="Ding Y."/>
            <person name="Liu H."/>
            <person name="Hou Q."/>
            <person name="Liu K."/>
            <person name="Yao L."/>
            <person name="Wang C."/>
        </authorList>
    </citation>
    <scope>NUCLEOTIDE SEQUENCE [LARGE SCALE GENOMIC DNA]</scope>
    <source>
        <strain evidence="2 3">MDJK11</strain>
    </source>
</reference>
<organism evidence="2 3">
    <name type="scientific">Streptomyces albireticuli</name>
    <dbReference type="NCBI Taxonomy" id="1940"/>
    <lineage>
        <taxon>Bacteria</taxon>
        <taxon>Bacillati</taxon>
        <taxon>Actinomycetota</taxon>
        <taxon>Actinomycetes</taxon>
        <taxon>Kitasatosporales</taxon>
        <taxon>Streptomycetaceae</taxon>
        <taxon>Streptomyces</taxon>
    </lineage>
</organism>
<dbReference type="SUPFAM" id="SSF140453">
    <property type="entry name" value="EsxAB dimer-like"/>
    <property type="match status" value="1"/>
</dbReference>
<evidence type="ECO:0000313" key="2">
    <source>
        <dbReference type="EMBL" id="ARZ67536.1"/>
    </source>
</evidence>
<evidence type="ECO:0000256" key="1">
    <source>
        <dbReference type="SAM" id="MobiDB-lite"/>
    </source>
</evidence>
<dbReference type="Proteomes" id="UP000195755">
    <property type="component" value="Chromosome"/>
</dbReference>
<feature type="compositionally biased region" description="Basic and acidic residues" evidence="1">
    <location>
        <begin position="1"/>
        <end position="15"/>
    </location>
</feature>
<dbReference type="InterPro" id="IPR010310">
    <property type="entry name" value="T7SS_ESAT-6-like"/>
</dbReference>
<feature type="region of interest" description="Disordered" evidence="1">
    <location>
        <begin position="1"/>
        <end position="27"/>
    </location>
</feature>
<sequence length="124" mass="13969">MREPRQRRGDRRFLDDDTTEGGDMADNGELVVHYGSLSETAKDIRAAAGVIRQELDAMQKAVSDVAHGWEGQAHQMMMSANAMFRQRSEHIQTTLDEIAKLVMTGSEHYYATDKKASTLFDISY</sequence>
<name>A0A1Z2KZU6_9ACTN</name>
<proteinExistence type="predicted"/>
<evidence type="ECO:0000313" key="3">
    <source>
        <dbReference type="Proteomes" id="UP000195755"/>
    </source>
</evidence>
<dbReference type="KEGG" id="salj:SMD11_1879"/>
<accession>A0A1Z2KZU6</accession>
<gene>
    <name evidence="2" type="ORF">SMD11_1879</name>
</gene>
<dbReference type="InterPro" id="IPR036689">
    <property type="entry name" value="ESAT-6-like_sf"/>
</dbReference>
<dbReference type="Gene3D" id="1.10.287.1060">
    <property type="entry name" value="ESAT-6-like"/>
    <property type="match status" value="1"/>
</dbReference>
<evidence type="ECO:0008006" key="4">
    <source>
        <dbReference type="Google" id="ProtNLM"/>
    </source>
</evidence>